<evidence type="ECO:0000313" key="3">
    <source>
        <dbReference type="Proteomes" id="UP000693970"/>
    </source>
</evidence>
<reference evidence="2" key="2">
    <citation type="submission" date="2021-04" db="EMBL/GenBank/DDBJ databases">
        <authorList>
            <person name="Podell S."/>
        </authorList>
    </citation>
    <scope>NUCLEOTIDE SEQUENCE</scope>
    <source>
        <strain evidence="2">Hildebrandi</strain>
    </source>
</reference>
<protein>
    <submittedName>
        <fullName evidence="2">Uncharacterized protein</fullName>
    </submittedName>
</protein>
<dbReference type="EMBL" id="JAGRRH010000019">
    <property type="protein sequence ID" value="KAG7349739.1"/>
    <property type="molecule type" value="Genomic_DNA"/>
</dbReference>
<feature type="compositionally biased region" description="Polar residues" evidence="1">
    <location>
        <begin position="198"/>
        <end position="216"/>
    </location>
</feature>
<evidence type="ECO:0000313" key="2">
    <source>
        <dbReference type="EMBL" id="KAG7349739.1"/>
    </source>
</evidence>
<feature type="region of interest" description="Disordered" evidence="1">
    <location>
        <begin position="198"/>
        <end position="299"/>
    </location>
</feature>
<proteinExistence type="predicted"/>
<gene>
    <name evidence="2" type="ORF">IV203_012336</name>
</gene>
<keyword evidence="3" id="KW-1185">Reference proteome</keyword>
<reference evidence="2" key="1">
    <citation type="journal article" date="2021" name="Sci. Rep.">
        <title>Diploid genomic architecture of Nitzschia inconspicua, an elite biomass production diatom.</title>
        <authorList>
            <person name="Oliver A."/>
            <person name="Podell S."/>
            <person name="Pinowska A."/>
            <person name="Traller J.C."/>
            <person name="Smith S.R."/>
            <person name="McClure R."/>
            <person name="Beliaev A."/>
            <person name="Bohutskyi P."/>
            <person name="Hill E.A."/>
            <person name="Rabines A."/>
            <person name="Zheng H."/>
            <person name="Allen L.Z."/>
            <person name="Kuo A."/>
            <person name="Grigoriev I.V."/>
            <person name="Allen A.E."/>
            <person name="Hazlebeck D."/>
            <person name="Allen E.E."/>
        </authorList>
    </citation>
    <scope>NUCLEOTIDE SEQUENCE</scope>
    <source>
        <strain evidence="2">Hildebrandi</strain>
    </source>
</reference>
<name>A0A9K3PLU5_9STRA</name>
<dbReference type="Proteomes" id="UP000693970">
    <property type="component" value="Unassembled WGS sequence"/>
</dbReference>
<accession>A0A9K3PLU5</accession>
<feature type="compositionally biased region" description="Basic and acidic residues" evidence="1">
    <location>
        <begin position="244"/>
        <end position="254"/>
    </location>
</feature>
<dbReference type="AlphaFoldDB" id="A0A9K3PLU5"/>
<organism evidence="2 3">
    <name type="scientific">Nitzschia inconspicua</name>
    <dbReference type="NCBI Taxonomy" id="303405"/>
    <lineage>
        <taxon>Eukaryota</taxon>
        <taxon>Sar</taxon>
        <taxon>Stramenopiles</taxon>
        <taxon>Ochrophyta</taxon>
        <taxon>Bacillariophyta</taxon>
        <taxon>Bacillariophyceae</taxon>
        <taxon>Bacillariophycidae</taxon>
        <taxon>Bacillariales</taxon>
        <taxon>Bacillariaceae</taxon>
        <taxon>Nitzschia</taxon>
    </lineage>
</organism>
<sequence length="334" mass="38335">MTSERKIETSSDANFKMIERQEEDIYCDIKQHEIEKMSAIETAEAIHSVEFQQCQIQSTTCDIKTENIDDCSNNTAQTPALVNVYSIEDMEDDFLTLSRVSHWSDEMEIMREVQEKIRLLVWDLDRQREELKLELHRHKEIICQLEEQDGLNQVKIDILTSTMREFIKEDPERWKMQEHPVRSSSWFGFPFHSSWNSTSPPSIVPTGSTTLSTSIGDPQEGDEIFAQQREGSDEVTESSGLDSCSREVDYKDGPDPPEGQQGECLPKHDDETRQVSTTECKGDPGEPDDSTIGTERRSDDIDAMLKNDPSWEVLNEAGSDCSLSIWKWSLWNKE</sequence>
<comment type="caution">
    <text evidence="2">The sequence shown here is derived from an EMBL/GenBank/DDBJ whole genome shotgun (WGS) entry which is preliminary data.</text>
</comment>
<evidence type="ECO:0000256" key="1">
    <source>
        <dbReference type="SAM" id="MobiDB-lite"/>
    </source>
</evidence>